<evidence type="ECO:0000313" key="2">
    <source>
        <dbReference type="EMBL" id="EFO12871.1"/>
    </source>
</evidence>
<accession>A0A1S0TFA6</accession>
<gene>
    <name evidence="2" type="ORF">LOAG_15661</name>
</gene>
<organism evidence="2">
    <name type="scientific">Loa loa</name>
    <name type="common">Eye worm</name>
    <name type="synonym">Filaria loa</name>
    <dbReference type="NCBI Taxonomy" id="7209"/>
    <lineage>
        <taxon>Eukaryota</taxon>
        <taxon>Metazoa</taxon>
        <taxon>Ecdysozoa</taxon>
        <taxon>Nematoda</taxon>
        <taxon>Chromadorea</taxon>
        <taxon>Rhabditida</taxon>
        <taxon>Spirurina</taxon>
        <taxon>Spiruromorpha</taxon>
        <taxon>Filarioidea</taxon>
        <taxon>Onchocercidae</taxon>
        <taxon>Loa</taxon>
    </lineage>
</organism>
<sequence>RPFCYDESLDGVTESLISTVESDSNDSLTQTLSYAQDVSKDNRDRKTDDVVENELE</sequence>
<dbReference type="CTD" id="9953153"/>
<proteinExistence type="predicted"/>
<dbReference type="EMBL" id="JH712493">
    <property type="protein sequence ID" value="EFO12871.1"/>
    <property type="molecule type" value="Genomic_DNA"/>
</dbReference>
<feature type="compositionally biased region" description="Basic and acidic residues" evidence="1">
    <location>
        <begin position="38"/>
        <end position="49"/>
    </location>
</feature>
<dbReference type="KEGG" id="loa:LOAG_15661"/>
<feature type="non-terminal residue" evidence="2">
    <location>
        <position position="1"/>
    </location>
</feature>
<feature type="non-terminal residue" evidence="2">
    <location>
        <position position="56"/>
    </location>
</feature>
<dbReference type="InParanoid" id="A0A1S0TFA6"/>
<name>A0A1S0TFA6_LOALO</name>
<reference evidence="2" key="1">
    <citation type="submission" date="2012-04" db="EMBL/GenBank/DDBJ databases">
        <title>The Genome Sequence of Loa loa.</title>
        <authorList>
            <consortium name="The Broad Institute Genome Sequencing Platform"/>
            <consortium name="Broad Institute Genome Sequencing Center for Infectious Disease"/>
            <person name="Nutman T.B."/>
            <person name="Fink D.L."/>
            <person name="Russ C."/>
            <person name="Young S."/>
            <person name="Zeng Q."/>
            <person name="Gargeya S."/>
            <person name="Alvarado L."/>
            <person name="Berlin A."/>
            <person name="Chapman S.B."/>
            <person name="Chen Z."/>
            <person name="Freedman E."/>
            <person name="Gellesch M."/>
            <person name="Goldberg J."/>
            <person name="Griggs A."/>
            <person name="Gujja S."/>
            <person name="Heilman E.R."/>
            <person name="Heiman D."/>
            <person name="Howarth C."/>
            <person name="Mehta T."/>
            <person name="Neiman D."/>
            <person name="Pearson M."/>
            <person name="Roberts A."/>
            <person name="Saif S."/>
            <person name="Shea T."/>
            <person name="Shenoy N."/>
            <person name="Sisk P."/>
            <person name="Stolte C."/>
            <person name="Sykes S."/>
            <person name="White J."/>
            <person name="Yandava C."/>
            <person name="Haas B."/>
            <person name="Henn M.R."/>
            <person name="Nusbaum C."/>
            <person name="Birren B."/>
        </authorList>
    </citation>
    <scope>NUCLEOTIDE SEQUENCE [LARGE SCALE GENOMIC DNA]</scope>
</reference>
<dbReference type="GeneID" id="9953153"/>
<feature type="region of interest" description="Disordered" evidence="1">
    <location>
        <begin position="33"/>
        <end position="56"/>
    </location>
</feature>
<dbReference type="AlphaFoldDB" id="A0A1S0TFA6"/>
<evidence type="ECO:0000256" key="1">
    <source>
        <dbReference type="SAM" id="MobiDB-lite"/>
    </source>
</evidence>
<dbReference type="RefSeq" id="XP_003151198.1">
    <property type="nucleotide sequence ID" value="XM_003151150.1"/>
</dbReference>
<protein>
    <submittedName>
        <fullName evidence="2">Uncharacterized protein</fullName>
    </submittedName>
</protein>